<dbReference type="PRINTS" id="PR00722">
    <property type="entry name" value="CHYMOTRYPSIN"/>
</dbReference>
<dbReference type="FunFam" id="2.40.10.10:FF:000077">
    <property type="entry name" value="Predicted protein"/>
    <property type="match status" value="1"/>
</dbReference>
<dbReference type="GO" id="GO:0004252">
    <property type="term" value="F:serine-type endopeptidase activity"/>
    <property type="evidence" value="ECO:0007669"/>
    <property type="project" value="InterPro"/>
</dbReference>
<evidence type="ECO:0000256" key="1">
    <source>
        <dbReference type="ARBA" id="ARBA00004239"/>
    </source>
</evidence>
<dbReference type="EMBL" id="KQ434892">
    <property type="protein sequence ID" value="KZC10505.1"/>
    <property type="molecule type" value="Genomic_DNA"/>
</dbReference>
<name>A0A154PF82_DUFNO</name>
<evidence type="ECO:0000256" key="3">
    <source>
        <dbReference type="ARBA" id="ARBA00022670"/>
    </source>
</evidence>
<dbReference type="GO" id="GO:0006508">
    <property type="term" value="P:proteolysis"/>
    <property type="evidence" value="ECO:0007669"/>
    <property type="project" value="UniProtKB-KW"/>
</dbReference>
<keyword evidence="12" id="KW-1185">Reference proteome</keyword>
<evidence type="ECO:0000313" key="11">
    <source>
        <dbReference type="EMBL" id="KZC10505.1"/>
    </source>
</evidence>
<evidence type="ECO:0000256" key="2">
    <source>
        <dbReference type="ARBA" id="ARBA00007664"/>
    </source>
</evidence>
<dbReference type="InterPro" id="IPR043504">
    <property type="entry name" value="Peptidase_S1_PA_chymotrypsin"/>
</dbReference>
<keyword evidence="7" id="KW-0865">Zymogen</keyword>
<dbReference type="AlphaFoldDB" id="A0A154PF82"/>
<dbReference type="InterPro" id="IPR001314">
    <property type="entry name" value="Peptidase_S1A"/>
</dbReference>
<gene>
    <name evidence="11" type="ORF">WN55_01942</name>
</gene>
<dbReference type="PROSITE" id="PS00135">
    <property type="entry name" value="TRYPSIN_SER"/>
    <property type="match status" value="2"/>
</dbReference>
<dbReference type="CDD" id="cd00190">
    <property type="entry name" value="Tryp_SPc"/>
    <property type="match status" value="1"/>
</dbReference>
<evidence type="ECO:0000256" key="9">
    <source>
        <dbReference type="RuleBase" id="RU363034"/>
    </source>
</evidence>
<dbReference type="STRING" id="178035.A0A154PF82"/>
<keyword evidence="4" id="KW-0732">Signal</keyword>
<dbReference type="PROSITE" id="PS00134">
    <property type="entry name" value="TRYPSIN_HIS"/>
    <property type="match status" value="1"/>
</dbReference>
<dbReference type="PANTHER" id="PTHR24276">
    <property type="entry name" value="POLYSERASE-RELATED"/>
    <property type="match status" value="1"/>
</dbReference>
<keyword evidence="6 9" id="KW-0720">Serine protease</keyword>
<dbReference type="OrthoDB" id="10059102at2759"/>
<comment type="similarity">
    <text evidence="2">Belongs to the peptidase S1 family.</text>
</comment>
<sequence>MDGRIVGGEEARIQQAPYQVSLQIEGRHFCGGSIIASNWVLTAAHCTSYGPSSYQIRSGSTYVKNGTLHRVQQVIKHQNYHTNKNDIPVNDIALLRLVNSDAFRFDNSRQPVRLFQGNSSSLVGKYGLATGWGTTDNGTPKMLQKVTVPFVTKQQCANAYSSSGGIPKGQVCAGYTAGGKDTCQGDSGGPLTVNGELVGVVSWGKGCGTPNYPGVYTDVSHYPDWMTVRAGTTTKSSGGSVHKVAEIIIHEDYVTNYYGVPENDVAVMKLSTPFKLDKTRQPIRIFKQNEESKVGINAVVSGWGAVREGGSTAEVLQAVNVPIVSKSVCNKAYQPYGGVPAGQICAAVQEGGKDACQGDSGGPMTIGGRLAGLVSWGYGCARQGYPGVHTEVAAFSDWIVSKTGIKV</sequence>
<evidence type="ECO:0000259" key="10">
    <source>
        <dbReference type="PROSITE" id="PS50240"/>
    </source>
</evidence>
<dbReference type="InterPro" id="IPR001254">
    <property type="entry name" value="Trypsin_dom"/>
</dbReference>
<keyword evidence="8" id="KW-1015">Disulfide bond</keyword>
<evidence type="ECO:0000256" key="4">
    <source>
        <dbReference type="ARBA" id="ARBA00022729"/>
    </source>
</evidence>
<dbReference type="InterPro" id="IPR033116">
    <property type="entry name" value="TRYPSIN_SER"/>
</dbReference>
<dbReference type="GO" id="GO:0005576">
    <property type="term" value="C:extracellular region"/>
    <property type="evidence" value="ECO:0007669"/>
    <property type="project" value="UniProtKB-SubCell"/>
</dbReference>
<dbReference type="InterPro" id="IPR009003">
    <property type="entry name" value="Peptidase_S1_PA"/>
</dbReference>
<evidence type="ECO:0000313" key="12">
    <source>
        <dbReference type="Proteomes" id="UP000076502"/>
    </source>
</evidence>
<reference evidence="11 12" key="1">
    <citation type="submission" date="2015-07" db="EMBL/GenBank/DDBJ databases">
        <title>The genome of Dufourea novaeangliae.</title>
        <authorList>
            <person name="Pan H."/>
            <person name="Kapheim K."/>
        </authorList>
    </citation>
    <scope>NUCLEOTIDE SEQUENCE [LARGE SCALE GENOMIC DNA]</scope>
    <source>
        <strain evidence="11">0120121106</strain>
        <tissue evidence="11">Whole body</tissue>
    </source>
</reference>
<dbReference type="InterPro" id="IPR018114">
    <property type="entry name" value="TRYPSIN_HIS"/>
</dbReference>
<evidence type="ECO:0000256" key="8">
    <source>
        <dbReference type="ARBA" id="ARBA00023157"/>
    </source>
</evidence>
<feature type="domain" description="Peptidase S1" evidence="10">
    <location>
        <begin position="227"/>
        <end position="404"/>
    </location>
</feature>
<comment type="subcellular location">
    <subcellularLocation>
        <location evidence="1">Secreted</location>
        <location evidence="1">Extracellular space</location>
    </subcellularLocation>
</comment>
<keyword evidence="3 9" id="KW-0645">Protease</keyword>
<dbReference type="Gene3D" id="2.40.10.10">
    <property type="entry name" value="Trypsin-like serine proteases"/>
    <property type="match status" value="2"/>
</dbReference>
<dbReference type="PROSITE" id="PS50240">
    <property type="entry name" value="TRYPSIN_DOM"/>
    <property type="match status" value="2"/>
</dbReference>
<evidence type="ECO:0000256" key="5">
    <source>
        <dbReference type="ARBA" id="ARBA00022801"/>
    </source>
</evidence>
<dbReference type="PANTHER" id="PTHR24276:SF91">
    <property type="entry name" value="AT26814P-RELATED"/>
    <property type="match status" value="1"/>
</dbReference>
<accession>A0A154PF82</accession>
<evidence type="ECO:0000256" key="7">
    <source>
        <dbReference type="ARBA" id="ARBA00023145"/>
    </source>
</evidence>
<dbReference type="SUPFAM" id="SSF50494">
    <property type="entry name" value="Trypsin-like serine proteases"/>
    <property type="match status" value="2"/>
</dbReference>
<dbReference type="Proteomes" id="UP000076502">
    <property type="component" value="Unassembled WGS sequence"/>
</dbReference>
<dbReference type="SMART" id="SM00020">
    <property type="entry name" value="Tryp_SPc"/>
    <property type="match status" value="2"/>
</dbReference>
<dbReference type="Pfam" id="PF00089">
    <property type="entry name" value="Trypsin"/>
    <property type="match status" value="2"/>
</dbReference>
<evidence type="ECO:0000256" key="6">
    <source>
        <dbReference type="ARBA" id="ARBA00022825"/>
    </source>
</evidence>
<proteinExistence type="inferred from homology"/>
<feature type="domain" description="Peptidase S1" evidence="10">
    <location>
        <begin position="5"/>
        <end position="231"/>
    </location>
</feature>
<protein>
    <submittedName>
        <fullName evidence="11">Trypsin-3</fullName>
    </submittedName>
</protein>
<keyword evidence="5 9" id="KW-0378">Hydrolase</keyword>
<dbReference type="InterPro" id="IPR050430">
    <property type="entry name" value="Peptidase_S1"/>
</dbReference>
<dbReference type="FunFam" id="2.40.10.10:FF:000036">
    <property type="entry name" value="Trypsin beta"/>
    <property type="match status" value="1"/>
</dbReference>
<organism evidence="11 12">
    <name type="scientific">Dufourea novaeangliae</name>
    <name type="common">Sweat bee</name>
    <dbReference type="NCBI Taxonomy" id="178035"/>
    <lineage>
        <taxon>Eukaryota</taxon>
        <taxon>Metazoa</taxon>
        <taxon>Ecdysozoa</taxon>
        <taxon>Arthropoda</taxon>
        <taxon>Hexapoda</taxon>
        <taxon>Insecta</taxon>
        <taxon>Pterygota</taxon>
        <taxon>Neoptera</taxon>
        <taxon>Endopterygota</taxon>
        <taxon>Hymenoptera</taxon>
        <taxon>Apocrita</taxon>
        <taxon>Aculeata</taxon>
        <taxon>Apoidea</taxon>
        <taxon>Anthophila</taxon>
        <taxon>Halictidae</taxon>
        <taxon>Rophitinae</taxon>
        <taxon>Dufourea</taxon>
    </lineage>
</organism>